<evidence type="ECO:0000313" key="2">
    <source>
        <dbReference type="EMBL" id="KDN21900.1"/>
    </source>
</evidence>
<keyword evidence="1" id="KW-1133">Transmembrane helix</keyword>
<dbReference type="OrthoDB" id="10003584at2"/>
<evidence type="ECO:0000313" key="3">
    <source>
        <dbReference type="Proteomes" id="UP000027345"/>
    </source>
</evidence>
<name>A0A066U472_9PSEU</name>
<comment type="caution">
    <text evidence="2">The sequence shown here is derived from an EMBL/GenBank/DDBJ whole genome shotgun (WGS) entry which is preliminary data.</text>
</comment>
<proteinExistence type="predicted"/>
<accession>A0A066U472</accession>
<keyword evidence="3" id="KW-1185">Reference proteome</keyword>
<evidence type="ECO:0000256" key="1">
    <source>
        <dbReference type="SAM" id="Phobius"/>
    </source>
</evidence>
<evidence type="ECO:0008006" key="4">
    <source>
        <dbReference type="Google" id="ProtNLM"/>
    </source>
</evidence>
<feature type="transmembrane region" description="Helical" evidence="1">
    <location>
        <begin position="54"/>
        <end position="75"/>
    </location>
</feature>
<feature type="transmembrane region" description="Helical" evidence="1">
    <location>
        <begin position="21"/>
        <end position="42"/>
    </location>
</feature>
<dbReference type="RefSeq" id="WP_043779849.1">
    <property type="nucleotide sequence ID" value="NZ_JMQI01000026.1"/>
</dbReference>
<keyword evidence="1" id="KW-0472">Membrane</keyword>
<sequence length="153" mass="15880">MDRTNRALRTPPPKALRTARILMFVQSVLGIAVGTVLLSVVASSAAGDDAGFELTLAAGVVLAAVLFVCAVLLPLRLAWVRGVAIAVEGINAASALVGVIIALASDSAPTPTAAMPFILSALVLRPLLQPEVRAWFADRAPWPPAGHTEPKEN</sequence>
<keyword evidence="1" id="KW-0812">Transmembrane</keyword>
<dbReference type="Proteomes" id="UP000027345">
    <property type="component" value="Unassembled WGS sequence"/>
</dbReference>
<organism evidence="2 3">
    <name type="scientific">Amycolatopsis rifamycinica</name>
    <dbReference type="NCBI Taxonomy" id="287986"/>
    <lineage>
        <taxon>Bacteria</taxon>
        <taxon>Bacillati</taxon>
        <taxon>Actinomycetota</taxon>
        <taxon>Actinomycetes</taxon>
        <taxon>Pseudonocardiales</taxon>
        <taxon>Pseudonocardiaceae</taxon>
        <taxon>Amycolatopsis</taxon>
    </lineage>
</organism>
<dbReference type="AlphaFoldDB" id="A0A066U472"/>
<gene>
    <name evidence="2" type="ORF">DV20_13365</name>
</gene>
<reference evidence="2 3" key="1">
    <citation type="submission" date="2014-05" db="EMBL/GenBank/DDBJ databases">
        <title>Draft genome sequence of Amycolatopsis rifamycinica DSM 46095.</title>
        <authorList>
            <person name="Lal R."/>
            <person name="Saxena A."/>
            <person name="Kumari R."/>
            <person name="Mukherjee U."/>
            <person name="Singh P."/>
            <person name="Sangwan N."/>
            <person name="Mahato N.K."/>
        </authorList>
    </citation>
    <scope>NUCLEOTIDE SEQUENCE [LARGE SCALE GENOMIC DNA]</scope>
    <source>
        <strain evidence="2 3">DSM 46095</strain>
    </source>
</reference>
<feature type="transmembrane region" description="Helical" evidence="1">
    <location>
        <begin position="82"/>
        <end position="104"/>
    </location>
</feature>
<protein>
    <recommendedName>
        <fullName evidence="4">Integral membrane protein</fullName>
    </recommendedName>
</protein>
<dbReference type="EMBL" id="JMQI01000026">
    <property type="protein sequence ID" value="KDN21900.1"/>
    <property type="molecule type" value="Genomic_DNA"/>
</dbReference>